<reference evidence="1 2" key="1">
    <citation type="submission" date="2016-01" db="EMBL/GenBank/DDBJ databases">
        <authorList>
            <person name="Peeters C."/>
        </authorList>
    </citation>
    <scope>NUCLEOTIDE SEQUENCE [LARGE SCALE GENOMIC DNA]</scope>
    <source>
        <strain evidence="1">LMG 29315</strain>
    </source>
</reference>
<accession>A0A658QVA8</accession>
<organism evidence="1 2">
    <name type="scientific">Caballeronia concitans</name>
    <dbReference type="NCBI Taxonomy" id="1777133"/>
    <lineage>
        <taxon>Bacteria</taxon>
        <taxon>Pseudomonadati</taxon>
        <taxon>Pseudomonadota</taxon>
        <taxon>Betaproteobacteria</taxon>
        <taxon>Burkholderiales</taxon>
        <taxon>Burkholderiaceae</taxon>
        <taxon>Caballeronia</taxon>
    </lineage>
</organism>
<name>A0A658QVA8_9BURK</name>
<gene>
    <name evidence="1" type="ORF">AWB72_01900</name>
</gene>
<dbReference type="OrthoDB" id="3078238at2"/>
<evidence type="ECO:0000313" key="1">
    <source>
        <dbReference type="EMBL" id="SAL24612.1"/>
    </source>
</evidence>
<dbReference type="EMBL" id="FCNV02000002">
    <property type="protein sequence ID" value="SAL24612.1"/>
    <property type="molecule type" value="Genomic_DNA"/>
</dbReference>
<dbReference type="SUPFAM" id="SSF53901">
    <property type="entry name" value="Thiolase-like"/>
    <property type="match status" value="2"/>
</dbReference>
<dbReference type="AlphaFoldDB" id="A0A658QVA8"/>
<evidence type="ECO:0000313" key="2">
    <source>
        <dbReference type="Proteomes" id="UP000198263"/>
    </source>
</evidence>
<dbReference type="GO" id="GO:0016746">
    <property type="term" value="F:acyltransferase activity"/>
    <property type="evidence" value="ECO:0007669"/>
    <property type="project" value="InterPro"/>
</dbReference>
<dbReference type="Proteomes" id="UP000198263">
    <property type="component" value="Unassembled WGS sequence"/>
</dbReference>
<comment type="caution">
    <text evidence="1">The sequence shown here is derived from an EMBL/GenBank/DDBJ whole genome shotgun (WGS) entry which is preliminary data.</text>
</comment>
<dbReference type="RefSeq" id="WP_040050078.1">
    <property type="nucleotide sequence ID" value="NZ_FCNV02000002.1"/>
</dbReference>
<protein>
    <submittedName>
        <fullName evidence="1">3-oxoacyl-(Acyl carrier protein) synthase</fullName>
    </submittedName>
</protein>
<keyword evidence="2" id="KW-1185">Reference proteome</keyword>
<sequence length="342" mass="36675">MNDRAVGILSTGLVTSAGWSAPATCAAIRAKISNATESPFIDCRGEWIVAHQVPFGSPWRGRTKLAYMAAMAIGECLEGVPKTEWRNTPLLMCVAEMDRPGRTRGLDDTLPARIADALEAEFSSASRVIPWGRVSVAVAMEEARTLLHEGCCEHVVIAAADSLLNWRTLRAFEDREQLRTSSNSNGFIPGEAGGAVLVGRCHSTQGLSCVALGFGKEDAHIHSEMPLRADGMAAAVKIALSDANLDIVDCDFRICDLSGEQYYFDEASLTVARLLRAHKETFPLWHPAECMGETGAVAGIGVIATAHSAFQKRYAPGARILAHLSNDAGERAAMIFHAAVAQ</sequence>
<dbReference type="NCBIfam" id="NF004798">
    <property type="entry name" value="PRK06147.1"/>
    <property type="match status" value="1"/>
</dbReference>
<dbReference type="InterPro" id="IPR016039">
    <property type="entry name" value="Thiolase-like"/>
</dbReference>
<dbReference type="Gene3D" id="3.40.47.10">
    <property type="match status" value="1"/>
</dbReference>
<proteinExistence type="predicted"/>